<name>A0A517QUR7_9PLAN</name>
<feature type="region of interest" description="Disordered" evidence="1">
    <location>
        <begin position="74"/>
        <end position="93"/>
    </location>
</feature>
<dbReference type="EMBL" id="CP036267">
    <property type="protein sequence ID" value="QDT35379.1"/>
    <property type="molecule type" value="Genomic_DNA"/>
</dbReference>
<evidence type="ECO:0000256" key="1">
    <source>
        <dbReference type="SAM" id="MobiDB-lite"/>
    </source>
</evidence>
<keyword evidence="3" id="KW-1185">Reference proteome</keyword>
<accession>A0A517QUR7</accession>
<organism evidence="2 3">
    <name type="scientific">Thalassoglobus polymorphus</name>
    <dbReference type="NCBI Taxonomy" id="2527994"/>
    <lineage>
        <taxon>Bacteria</taxon>
        <taxon>Pseudomonadati</taxon>
        <taxon>Planctomycetota</taxon>
        <taxon>Planctomycetia</taxon>
        <taxon>Planctomycetales</taxon>
        <taxon>Planctomycetaceae</taxon>
        <taxon>Thalassoglobus</taxon>
    </lineage>
</organism>
<sequence>MGVGGVKPVCNAPHWILNSKVQPLALTTNRCTGTHWSGGFSTSAALFRLAVDSKFTSLGRMPCELNCNAAHTNSSPIRTSHNAQSRANSILFD</sequence>
<evidence type="ECO:0000313" key="2">
    <source>
        <dbReference type="EMBL" id="QDT35379.1"/>
    </source>
</evidence>
<gene>
    <name evidence="2" type="ORF">Mal48_46560</name>
</gene>
<protein>
    <submittedName>
        <fullName evidence="2">Uncharacterized protein</fullName>
    </submittedName>
</protein>
<reference evidence="2 3" key="1">
    <citation type="submission" date="2019-02" db="EMBL/GenBank/DDBJ databases">
        <title>Deep-cultivation of Planctomycetes and their phenomic and genomic characterization uncovers novel biology.</title>
        <authorList>
            <person name="Wiegand S."/>
            <person name="Jogler M."/>
            <person name="Boedeker C."/>
            <person name="Pinto D."/>
            <person name="Vollmers J."/>
            <person name="Rivas-Marin E."/>
            <person name="Kohn T."/>
            <person name="Peeters S.H."/>
            <person name="Heuer A."/>
            <person name="Rast P."/>
            <person name="Oberbeckmann S."/>
            <person name="Bunk B."/>
            <person name="Jeske O."/>
            <person name="Meyerdierks A."/>
            <person name="Storesund J.E."/>
            <person name="Kallscheuer N."/>
            <person name="Luecker S."/>
            <person name="Lage O.M."/>
            <person name="Pohl T."/>
            <person name="Merkel B.J."/>
            <person name="Hornburger P."/>
            <person name="Mueller R.-W."/>
            <person name="Bruemmer F."/>
            <person name="Labrenz M."/>
            <person name="Spormann A.M."/>
            <person name="Op den Camp H."/>
            <person name="Overmann J."/>
            <person name="Amann R."/>
            <person name="Jetten M.S.M."/>
            <person name="Mascher T."/>
            <person name="Medema M.H."/>
            <person name="Devos D.P."/>
            <person name="Kaster A.-K."/>
            <person name="Ovreas L."/>
            <person name="Rohde M."/>
            <person name="Galperin M.Y."/>
            <person name="Jogler C."/>
        </authorList>
    </citation>
    <scope>NUCLEOTIDE SEQUENCE [LARGE SCALE GENOMIC DNA]</scope>
    <source>
        <strain evidence="2 3">Mal48</strain>
    </source>
</reference>
<proteinExistence type="predicted"/>
<dbReference type="KEGG" id="tpol:Mal48_46560"/>
<dbReference type="Proteomes" id="UP000315724">
    <property type="component" value="Chromosome"/>
</dbReference>
<evidence type="ECO:0000313" key="3">
    <source>
        <dbReference type="Proteomes" id="UP000315724"/>
    </source>
</evidence>
<dbReference type="AlphaFoldDB" id="A0A517QUR7"/>